<name>A0AAJ0HBD9_9PEZI</name>
<organism evidence="3 4">
    <name type="scientific">Lasiosphaeria hispida</name>
    <dbReference type="NCBI Taxonomy" id="260671"/>
    <lineage>
        <taxon>Eukaryota</taxon>
        <taxon>Fungi</taxon>
        <taxon>Dikarya</taxon>
        <taxon>Ascomycota</taxon>
        <taxon>Pezizomycotina</taxon>
        <taxon>Sordariomycetes</taxon>
        <taxon>Sordariomycetidae</taxon>
        <taxon>Sordariales</taxon>
        <taxon>Lasiosphaeriaceae</taxon>
        <taxon>Lasiosphaeria</taxon>
    </lineage>
</organism>
<dbReference type="PANTHER" id="PTHR10039:SF5">
    <property type="entry name" value="NACHT DOMAIN-CONTAINING PROTEIN"/>
    <property type="match status" value="1"/>
</dbReference>
<dbReference type="EMBL" id="JAUIQD010000006">
    <property type="protein sequence ID" value="KAK3346493.1"/>
    <property type="molecule type" value="Genomic_DNA"/>
</dbReference>
<reference evidence="3" key="1">
    <citation type="journal article" date="2023" name="Mol. Phylogenet. Evol.">
        <title>Genome-scale phylogeny and comparative genomics of the fungal order Sordariales.</title>
        <authorList>
            <person name="Hensen N."/>
            <person name="Bonometti L."/>
            <person name="Westerberg I."/>
            <person name="Brannstrom I.O."/>
            <person name="Guillou S."/>
            <person name="Cros-Aarteil S."/>
            <person name="Calhoun S."/>
            <person name="Haridas S."/>
            <person name="Kuo A."/>
            <person name="Mondo S."/>
            <person name="Pangilinan J."/>
            <person name="Riley R."/>
            <person name="LaButti K."/>
            <person name="Andreopoulos B."/>
            <person name="Lipzen A."/>
            <person name="Chen C."/>
            <person name="Yan M."/>
            <person name="Daum C."/>
            <person name="Ng V."/>
            <person name="Clum A."/>
            <person name="Steindorff A."/>
            <person name="Ohm R.A."/>
            <person name="Martin F."/>
            <person name="Silar P."/>
            <person name="Natvig D.O."/>
            <person name="Lalanne C."/>
            <person name="Gautier V."/>
            <person name="Ament-Velasquez S.L."/>
            <person name="Kruys A."/>
            <person name="Hutchinson M.I."/>
            <person name="Powell A.J."/>
            <person name="Barry K."/>
            <person name="Miller A.N."/>
            <person name="Grigoriev I.V."/>
            <person name="Debuchy R."/>
            <person name="Gladieux P."/>
            <person name="Hiltunen Thoren M."/>
            <person name="Johannesson H."/>
        </authorList>
    </citation>
    <scope>NUCLEOTIDE SEQUENCE</scope>
    <source>
        <strain evidence="3">CBS 955.72</strain>
    </source>
</reference>
<dbReference type="PANTHER" id="PTHR10039">
    <property type="entry name" value="AMELOGENIN"/>
    <property type="match status" value="1"/>
</dbReference>
<gene>
    <name evidence="3" type="ORF">B0T25DRAFT_520896</name>
</gene>
<dbReference type="Proteomes" id="UP001275084">
    <property type="component" value="Unassembled WGS sequence"/>
</dbReference>
<accession>A0AAJ0HBD9</accession>
<protein>
    <recommendedName>
        <fullName evidence="2">Nephrocystin 3-like N-terminal domain-containing protein</fullName>
    </recommendedName>
</protein>
<keyword evidence="4" id="KW-1185">Reference proteome</keyword>
<sequence>MLLRSGHLLLTGRHPKQVALGVRAAAGRRVVVDFRKELTHQALHLRVRDRDVGQGGRGGWGRGASGPGRVDKVFTRDVVVGMAGGVAVTVSVSTVSVTVSVVRVVNAVRAVNAVSGREAKEIHNYLYMPELGSRVSQIEDPFQNTFRWVFDVRPFSNWLQGGESSLFWIHGKPGSGNSTLMKFVSESRQTRNLFHR</sequence>
<comment type="caution">
    <text evidence="3">The sequence shown here is derived from an EMBL/GenBank/DDBJ whole genome shotgun (WGS) entry which is preliminary data.</text>
</comment>
<keyword evidence="1" id="KW-0677">Repeat</keyword>
<evidence type="ECO:0000313" key="3">
    <source>
        <dbReference type="EMBL" id="KAK3346493.1"/>
    </source>
</evidence>
<dbReference type="Pfam" id="PF24883">
    <property type="entry name" value="NPHP3_N"/>
    <property type="match status" value="1"/>
</dbReference>
<feature type="domain" description="Nephrocystin 3-like N-terminal" evidence="2">
    <location>
        <begin position="144"/>
        <end position="191"/>
    </location>
</feature>
<proteinExistence type="predicted"/>
<reference evidence="3" key="2">
    <citation type="submission" date="2023-06" db="EMBL/GenBank/DDBJ databases">
        <authorList>
            <consortium name="Lawrence Berkeley National Laboratory"/>
            <person name="Haridas S."/>
            <person name="Hensen N."/>
            <person name="Bonometti L."/>
            <person name="Westerberg I."/>
            <person name="Brannstrom I.O."/>
            <person name="Guillou S."/>
            <person name="Cros-Aarteil S."/>
            <person name="Calhoun S."/>
            <person name="Kuo A."/>
            <person name="Mondo S."/>
            <person name="Pangilinan J."/>
            <person name="Riley R."/>
            <person name="Labutti K."/>
            <person name="Andreopoulos B."/>
            <person name="Lipzen A."/>
            <person name="Chen C."/>
            <person name="Yanf M."/>
            <person name="Daum C."/>
            <person name="Ng V."/>
            <person name="Clum A."/>
            <person name="Steindorff A."/>
            <person name="Ohm R."/>
            <person name="Martin F."/>
            <person name="Silar P."/>
            <person name="Natvig D."/>
            <person name="Lalanne C."/>
            <person name="Gautier V."/>
            <person name="Ament-Velasquez S.L."/>
            <person name="Kruys A."/>
            <person name="Hutchinson M.I."/>
            <person name="Powell A.J."/>
            <person name="Barry K."/>
            <person name="Miller A.N."/>
            <person name="Grigoriev I.V."/>
            <person name="Debuchy R."/>
            <person name="Gladieux P."/>
            <person name="Thoren M.H."/>
            <person name="Johannesson H."/>
        </authorList>
    </citation>
    <scope>NUCLEOTIDE SEQUENCE</scope>
    <source>
        <strain evidence="3">CBS 955.72</strain>
    </source>
</reference>
<dbReference type="AlphaFoldDB" id="A0AAJ0HBD9"/>
<evidence type="ECO:0000259" key="2">
    <source>
        <dbReference type="Pfam" id="PF24883"/>
    </source>
</evidence>
<evidence type="ECO:0000313" key="4">
    <source>
        <dbReference type="Proteomes" id="UP001275084"/>
    </source>
</evidence>
<evidence type="ECO:0000256" key="1">
    <source>
        <dbReference type="ARBA" id="ARBA00022737"/>
    </source>
</evidence>
<dbReference type="InterPro" id="IPR056884">
    <property type="entry name" value="NPHP3-like_N"/>
</dbReference>